<evidence type="ECO:0000313" key="3">
    <source>
        <dbReference type="Proteomes" id="UP000776651"/>
    </source>
</evidence>
<evidence type="ECO:0000259" key="1">
    <source>
        <dbReference type="Pfam" id="PF02789"/>
    </source>
</evidence>
<dbReference type="EMBL" id="JAIGNQ010000004">
    <property type="protein sequence ID" value="MBX7489511.1"/>
    <property type="molecule type" value="Genomic_DNA"/>
</dbReference>
<sequence>MGDADADASTPPRDSHSPKLVGLFDDVSFEVQAGNFVTIAAELCIVGLFTRQAAAMYSGGALSDLETALNGALSALRKNKLYRGELGDKLLLSSPPPPLAARAILLLGLGEPDAWNSGVAEKAAAIGMLEALHLGVKSAVFAPCLKECGLESTASAGSAERALAGARKALKSVSANAPRPALRRWIFAEGMEWIDITFDQLWAAAAKLDVR</sequence>
<gene>
    <name evidence="2" type="ORF">K3177_13395</name>
</gene>
<evidence type="ECO:0000313" key="2">
    <source>
        <dbReference type="EMBL" id="MBX7489511.1"/>
    </source>
</evidence>
<protein>
    <recommendedName>
        <fullName evidence="1">Peptidase M17 leucyl aminopeptidase N-terminal domain-containing protein</fullName>
    </recommendedName>
</protein>
<proteinExistence type="predicted"/>
<dbReference type="Proteomes" id="UP000776651">
    <property type="component" value="Unassembled WGS sequence"/>
</dbReference>
<reference evidence="2 3" key="1">
    <citation type="submission" date="2021-08" db="EMBL/GenBank/DDBJ databases">
        <title>Comparative Genomics Analysis of the Genus Qipengyuania Reveals Extensive Genetic Diversity and Metabolic Versatility, Including the Description of Fifteen Novel Species.</title>
        <authorList>
            <person name="Liu Y."/>
        </authorList>
    </citation>
    <scope>NUCLEOTIDE SEQUENCE [LARGE SCALE GENOMIC DNA]</scope>
    <source>
        <strain evidence="2 3">GH25</strain>
    </source>
</reference>
<dbReference type="InterPro" id="IPR043472">
    <property type="entry name" value="Macro_dom-like"/>
</dbReference>
<dbReference type="RefSeq" id="WP_221598648.1">
    <property type="nucleotide sequence ID" value="NZ_JAIGNQ010000004.1"/>
</dbReference>
<feature type="domain" description="Peptidase M17 leucyl aminopeptidase N-terminal" evidence="1">
    <location>
        <begin position="45"/>
        <end position="169"/>
    </location>
</feature>
<dbReference type="SUPFAM" id="SSF52949">
    <property type="entry name" value="Macro domain-like"/>
    <property type="match status" value="1"/>
</dbReference>
<comment type="caution">
    <text evidence="2">The sequence shown here is derived from an EMBL/GenBank/DDBJ whole genome shotgun (WGS) entry which is preliminary data.</text>
</comment>
<accession>A0ABS7JHJ5</accession>
<dbReference type="InterPro" id="IPR008283">
    <property type="entry name" value="Peptidase_M17_N"/>
</dbReference>
<organism evidence="2 3">
    <name type="scientific">Qipengyuania pacifica</name>
    <dbReference type="NCBI Taxonomy" id="2860199"/>
    <lineage>
        <taxon>Bacteria</taxon>
        <taxon>Pseudomonadati</taxon>
        <taxon>Pseudomonadota</taxon>
        <taxon>Alphaproteobacteria</taxon>
        <taxon>Sphingomonadales</taxon>
        <taxon>Erythrobacteraceae</taxon>
        <taxon>Qipengyuania</taxon>
    </lineage>
</organism>
<dbReference type="Pfam" id="PF02789">
    <property type="entry name" value="Peptidase_M17_N"/>
    <property type="match status" value="1"/>
</dbReference>
<dbReference type="Gene3D" id="3.40.220.10">
    <property type="entry name" value="Leucine Aminopeptidase, subunit E, domain 1"/>
    <property type="match status" value="1"/>
</dbReference>
<keyword evidence="3" id="KW-1185">Reference proteome</keyword>
<name>A0ABS7JHJ5_9SPHN</name>